<keyword evidence="2" id="KW-1185">Reference proteome</keyword>
<reference evidence="2" key="1">
    <citation type="submission" date="2014-04" db="EMBL/GenBank/DDBJ databases">
        <title>Evolutionary Origins and Diversification of the Mycorrhizal Mutualists.</title>
        <authorList>
            <consortium name="DOE Joint Genome Institute"/>
            <consortium name="Mycorrhizal Genomics Consortium"/>
            <person name="Kohler A."/>
            <person name="Kuo A."/>
            <person name="Nagy L.G."/>
            <person name="Floudas D."/>
            <person name="Copeland A."/>
            <person name="Barry K.W."/>
            <person name="Cichocki N."/>
            <person name="Veneault-Fourrey C."/>
            <person name="LaButti K."/>
            <person name="Lindquist E.A."/>
            <person name="Lipzen A."/>
            <person name="Lundell T."/>
            <person name="Morin E."/>
            <person name="Murat C."/>
            <person name="Riley R."/>
            <person name="Ohm R."/>
            <person name="Sun H."/>
            <person name="Tunlid A."/>
            <person name="Henrissat B."/>
            <person name="Grigoriev I.V."/>
            <person name="Hibbett D.S."/>
            <person name="Martin F."/>
        </authorList>
    </citation>
    <scope>NUCLEOTIDE SEQUENCE [LARGE SCALE GENOMIC DNA]</scope>
    <source>
        <strain evidence="2">FD-334 SS-4</strain>
    </source>
</reference>
<gene>
    <name evidence="1" type="ORF">HYPSUDRAFT_909547</name>
</gene>
<proteinExistence type="predicted"/>
<name>A0A0D2M750_HYPSF</name>
<accession>A0A0D2M750</accession>
<dbReference type="EMBL" id="KN817582">
    <property type="protein sequence ID" value="KJA19053.1"/>
    <property type="molecule type" value="Genomic_DNA"/>
</dbReference>
<dbReference type="AlphaFoldDB" id="A0A0D2M750"/>
<evidence type="ECO:0000313" key="1">
    <source>
        <dbReference type="EMBL" id="KJA19053.1"/>
    </source>
</evidence>
<organism evidence="1 2">
    <name type="scientific">Hypholoma sublateritium (strain FD-334 SS-4)</name>
    <dbReference type="NCBI Taxonomy" id="945553"/>
    <lineage>
        <taxon>Eukaryota</taxon>
        <taxon>Fungi</taxon>
        <taxon>Dikarya</taxon>
        <taxon>Basidiomycota</taxon>
        <taxon>Agaricomycotina</taxon>
        <taxon>Agaricomycetes</taxon>
        <taxon>Agaricomycetidae</taxon>
        <taxon>Agaricales</taxon>
        <taxon>Agaricineae</taxon>
        <taxon>Strophariaceae</taxon>
        <taxon>Hypholoma</taxon>
    </lineage>
</organism>
<protein>
    <submittedName>
        <fullName evidence="1">Uncharacterized protein</fullName>
    </submittedName>
</protein>
<sequence length="121" mass="12839">MSRGSALSIPSLPSSAYSACAIVYASPTSLAPRAQHARLPHACLPSSRFRAKSSLRAVTPMSGVAGADGSWRTRCFYAGSEMDSDVAGCGAPGLRLPEIHRSATWYYLYLYVACDSGGLKY</sequence>
<evidence type="ECO:0000313" key="2">
    <source>
        <dbReference type="Proteomes" id="UP000054270"/>
    </source>
</evidence>
<dbReference type="Proteomes" id="UP000054270">
    <property type="component" value="Unassembled WGS sequence"/>
</dbReference>